<dbReference type="Pfam" id="PF21028">
    <property type="entry name" value="DUF1285_C"/>
    <property type="match status" value="1"/>
</dbReference>
<dbReference type="RefSeq" id="WP_126538600.1">
    <property type="nucleotide sequence ID" value="NZ_BSPM01000009.1"/>
</dbReference>
<sequence>MDEADDRAGRGDVGGLAALVARAAPDGRRPPVERWNPPFCGDIDMAIDREGRWHYMGSPIGREALVRLFAGVLRLEDGRYVLVTPVEKVGIRVADVPFLAVEMHAEGDGAARRITFRTNVGDLVEAGPDHAIRFALDERGGLVPYVHVRAGLEARLTRPLLHEIADLVETRGDDLGVFAGGVFHRLPAEASA</sequence>
<evidence type="ECO:0008006" key="5">
    <source>
        <dbReference type="Google" id="ProtNLM"/>
    </source>
</evidence>
<gene>
    <name evidence="3" type="ORF">EDD54_3516</name>
</gene>
<protein>
    <recommendedName>
        <fullName evidence="5">DUF1285 domain-containing protein</fullName>
    </recommendedName>
</protein>
<dbReference type="InterPro" id="IPR010707">
    <property type="entry name" value="DUF1285"/>
</dbReference>
<dbReference type="Gene3D" id="2.30.270.10">
    <property type="entry name" value="duf1285 protein"/>
    <property type="match status" value="1"/>
</dbReference>
<dbReference type="Gene3D" id="3.10.540.10">
    <property type="entry name" value="duf1285 like domain"/>
    <property type="match status" value="1"/>
</dbReference>
<comment type="caution">
    <text evidence="3">The sequence shown here is derived from an EMBL/GenBank/DDBJ whole genome shotgun (WGS) entry which is preliminary data.</text>
</comment>
<dbReference type="InterPro" id="IPR048341">
    <property type="entry name" value="DUF1285_N"/>
</dbReference>
<dbReference type="PIRSF" id="PIRSF029557">
    <property type="entry name" value="UCP029557"/>
    <property type="match status" value="1"/>
</dbReference>
<dbReference type="OrthoDB" id="3078366at2"/>
<dbReference type="InterPro" id="IPR048342">
    <property type="entry name" value="DUF1285_C"/>
</dbReference>
<evidence type="ECO:0000313" key="4">
    <source>
        <dbReference type="Proteomes" id="UP000294547"/>
    </source>
</evidence>
<reference evidence="3 4" key="1">
    <citation type="submission" date="2019-03" db="EMBL/GenBank/DDBJ databases">
        <title>Genomic Encyclopedia of Type Strains, Phase IV (KMG-IV): sequencing the most valuable type-strain genomes for metagenomic binning, comparative biology and taxonomic classification.</title>
        <authorList>
            <person name="Goeker M."/>
        </authorList>
    </citation>
    <scope>NUCLEOTIDE SEQUENCE [LARGE SCALE GENOMIC DNA]</scope>
    <source>
        <strain evidence="3 4">DSM 102969</strain>
    </source>
</reference>
<proteinExistence type="predicted"/>
<organism evidence="3 4">
    <name type="scientific">Oharaeibacter diazotrophicus</name>
    <dbReference type="NCBI Taxonomy" id="1920512"/>
    <lineage>
        <taxon>Bacteria</taxon>
        <taxon>Pseudomonadati</taxon>
        <taxon>Pseudomonadota</taxon>
        <taxon>Alphaproteobacteria</taxon>
        <taxon>Hyphomicrobiales</taxon>
        <taxon>Pleomorphomonadaceae</taxon>
        <taxon>Oharaeibacter</taxon>
    </lineage>
</organism>
<dbReference type="EMBL" id="SNXY01000009">
    <property type="protein sequence ID" value="TDP83554.1"/>
    <property type="molecule type" value="Genomic_DNA"/>
</dbReference>
<keyword evidence="4" id="KW-1185">Reference proteome</keyword>
<dbReference type="InterPro" id="IPR023361">
    <property type="entry name" value="DUF1285_beta_roll_sf"/>
</dbReference>
<evidence type="ECO:0000259" key="2">
    <source>
        <dbReference type="Pfam" id="PF21028"/>
    </source>
</evidence>
<feature type="domain" description="DUF1285" evidence="2">
    <location>
        <begin position="97"/>
        <end position="186"/>
    </location>
</feature>
<dbReference type="Pfam" id="PF06938">
    <property type="entry name" value="DUF1285_N"/>
    <property type="match status" value="1"/>
</dbReference>
<evidence type="ECO:0000313" key="3">
    <source>
        <dbReference type="EMBL" id="TDP83554.1"/>
    </source>
</evidence>
<evidence type="ECO:0000259" key="1">
    <source>
        <dbReference type="Pfam" id="PF06938"/>
    </source>
</evidence>
<dbReference type="AlphaFoldDB" id="A0A4R6RBX9"/>
<accession>A0A4R6RBX9</accession>
<feature type="domain" description="DUF1285" evidence="1">
    <location>
        <begin position="30"/>
        <end position="96"/>
    </location>
</feature>
<name>A0A4R6RBX9_9HYPH</name>
<dbReference type="Proteomes" id="UP000294547">
    <property type="component" value="Unassembled WGS sequence"/>
</dbReference>